<dbReference type="Proteomes" id="UP001631969">
    <property type="component" value="Unassembled WGS sequence"/>
</dbReference>
<organism evidence="1 2">
    <name type="scientific">Paenibacillus mesotrionivorans</name>
    <dbReference type="NCBI Taxonomy" id="3160968"/>
    <lineage>
        <taxon>Bacteria</taxon>
        <taxon>Bacillati</taxon>
        <taxon>Bacillota</taxon>
        <taxon>Bacilli</taxon>
        <taxon>Bacillales</taxon>
        <taxon>Paenibacillaceae</taxon>
        <taxon>Paenibacillus</taxon>
    </lineage>
</organism>
<evidence type="ECO:0000313" key="2">
    <source>
        <dbReference type="Proteomes" id="UP001631969"/>
    </source>
</evidence>
<keyword evidence="1" id="KW-0489">Methyltransferase</keyword>
<protein>
    <submittedName>
        <fullName evidence="1">Class I SAM-dependent methyltransferase</fullName>
    </submittedName>
</protein>
<dbReference type="EMBL" id="JBJURJ010000006">
    <property type="protein sequence ID" value="MFM9328775.1"/>
    <property type="molecule type" value="Genomic_DNA"/>
</dbReference>
<keyword evidence="2" id="KW-1185">Reference proteome</keyword>
<gene>
    <name evidence="1" type="ORF">ACI1P1_10785</name>
</gene>
<sequence>MEELRKLTEELCGEGKLLHAVLSNPRNKAEGLPSKLKAKPVLLKGERMVQLEKTIGPKAYHENVTPDEAAANLAEWLEGHFKQGLLQTAEADYQVLVDKRGKVTILRKAATKQQAELGHNRKKQYLLEEGVPVPFLVKLGVMNKEGKVLAPKYDKFRQINRYLEMIEDVVEYLPQDRVVRIVDFGCGKSYLTFALYHYLVAVRGMKAEIVGLDLKADVITHCSALAEEFGYAGLQFQTGDISQYEGAEQADMVVTLHACDTATDAALEKAVRWNAGVILSVPCCQHELNRQIKNELLSPMLSHGLVKERFAALATDSMRASLLELAGYRTQLLEFIDMEHTPKNILIRAVRQPSPDRKKLAAQARSYLAFRDMLHAEPYLERALVDILKPVLDEA</sequence>
<evidence type="ECO:0000313" key="1">
    <source>
        <dbReference type="EMBL" id="MFM9328775.1"/>
    </source>
</evidence>
<proteinExistence type="predicted"/>
<keyword evidence="1" id="KW-0808">Transferase</keyword>
<comment type="caution">
    <text evidence="1">The sequence shown here is derived from an EMBL/GenBank/DDBJ whole genome shotgun (WGS) entry which is preliminary data.</text>
</comment>
<reference evidence="1" key="1">
    <citation type="submission" date="2024-12" db="EMBL/GenBank/DDBJ databases">
        <authorList>
            <person name="Wu N."/>
        </authorList>
    </citation>
    <scope>NUCLEOTIDE SEQUENCE</scope>
    <source>
        <strain evidence="1">P15</strain>
    </source>
</reference>
<accession>A0ACC7NX78</accession>
<name>A0ACC7NX78_9BACL</name>